<comment type="caution">
    <text evidence="7">The sequence shown here is derived from an EMBL/GenBank/DDBJ whole genome shotgun (WGS) entry which is preliminary data.</text>
</comment>
<dbReference type="Pfam" id="PF00392">
    <property type="entry name" value="GntR"/>
    <property type="match status" value="1"/>
</dbReference>
<keyword evidence="5" id="KW-0804">Transcription</keyword>
<dbReference type="Gene3D" id="3.40.640.10">
    <property type="entry name" value="Type I PLP-dependent aspartate aminotransferase-like (Major domain)"/>
    <property type="match status" value="1"/>
</dbReference>
<keyword evidence="3" id="KW-0805">Transcription regulation</keyword>
<evidence type="ECO:0000256" key="4">
    <source>
        <dbReference type="ARBA" id="ARBA00023125"/>
    </source>
</evidence>
<dbReference type="InterPro" id="IPR036388">
    <property type="entry name" value="WH-like_DNA-bd_sf"/>
</dbReference>
<keyword evidence="7" id="KW-0808">Transferase</keyword>
<evidence type="ECO:0000313" key="7">
    <source>
        <dbReference type="EMBL" id="NLT79305.1"/>
    </source>
</evidence>
<dbReference type="SUPFAM" id="SSF46785">
    <property type="entry name" value="Winged helix' DNA-binding domain"/>
    <property type="match status" value="1"/>
</dbReference>
<dbReference type="AlphaFoldDB" id="A0A971CYA1"/>
<accession>A0A971CYA1</accession>
<gene>
    <name evidence="7" type="ORF">GXW98_03335</name>
</gene>
<dbReference type="GO" id="GO:0008483">
    <property type="term" value="F:transaminase activity"/>
    <property type="evidence" value="ECO:0007669"/>
    <property type="project" value="UniProtKB-KW"/>
</dbReference>
<proteinExistence type="inferred from homology"/>
<dbReference type="Pfam" id="PF00155">
    <property type="entry name" value="Aminotran_1_2"/>
    <property type="match status" value="1"/>
</dbReference>
<evidence type="ECO:0000256" key="1">
    <source>
        <dbReference type="ARBA" id="ARBA00005384"/>
    </source>
</evidence>
<dbReference type="EMBL" id="JAAXZR010000013">
    <property type="protein sequence ID" value="NLT79305.1"/>
    <property type="molecule type" value="Genomic_DNA"/>
</dbReference>
<dbReference type="InterPro" id="IPR004839">
    <property type="entry name" value="Aminotransferase_I/II_large"/>
</dbReference>
<dbReference type="InterPro" id="IPR051446">
    <property type="entry name" value="HTH_trans_reg/aminotransferase"/>
</dbReference>
<dbReference type="RefSeq" id="WP_273173036.1">
    <property type="nucleotide sequence ID" value="NZ_JAAXZR010000013.1"/>
</dbReference>
<dbReference type="SUPFAM" id="SSF53383">
    <property type="entry name" value="PLP-dependent transferases"/>
    <property type="match status" value="1"/>
</dbReference>
<dbReference type="Proteomes" id="UP000767327">
    <property type="component" value="Unassembled WGS sequence"/>
</dbReference>
<evidence type="ECO:0000313" key="8">
    <source>
        <dbReference type="Proteomes" id="UP000767327"/>
    </source>
</evidence>
<keyword evidence="2" id="KW-0663">Pyridoxal phosphate</keyword>
<organism evidence="7 8">
    <name type="scientific">Bifidobacterium crudilactis</name>
    <dbReference type="NCBI Taxonomy" id="327277"/>
    <lineage>
        <taxon>Bacteria</taxon>
        <taxon>Bacillati</taxon>
        <taxon>Actinomycetota</taxon>
        <taxon>Actinomycetes</taxon>
        <taxon>Bifidobacteriales</taxon>
        <taxon>Bifidobacteriaceae</taxon>
        <taxon>Bifidobacterium</taxon>
    </lineage>
</organism>
<dbReference type="InterPro" id="IPR015422">
    <property type="entry name" value="PyrdxlP-dep_Trfase_small"/>
</dbReference>
<dbReference type="PROSITE" id="PS50949">
    <property type="entry name" value="HTH_GNTR"/>
    <property type="match status" value="1"/>
</dbReference>
<evidence type="ECO:0000256" key="3">
    <source>
        <dbReference type="ARBA" id="ARBA00023015"/>
    </source>
</evidence>
<reference evidence="7" key="1">
    <citation type="journal article" date="2020" name="Biotechnol. Biofuels">
        <title>New insights from the biogas microbiome by comprehensive genome-resolved metagenomics of nearly 1600 species originating from multiple anaerobic digesters.</title>
        <authorList>
            <person name="Campanaro S."/>
            <person name="Treu L."/>
            <person name="Rodriguez-R L.M."/>
            <person name="Kovalovszki A."/>
            <person name="Ziels R.M."/>
            <person name="Maus I."/>
            <person name="Zhu X."/>
            <person name="Kougias P.G."/>
            <person name="Basile A."/>
            <person name="Luo G."/>
            <person name="Schluter A."/>
            <person name="Konstantinidis K.T."/>
            <person name="Angelidaki I."/>
        </authorList>
    </citation>
    <scope>NUCLEOTIDE SEQUENCE</scope>
    <source>
        <strain evidence="7">AS01afH2WH_6</strain>
    </source>
</reference>
<reference evidence="7" key="2">
    <citation type="submission" date="2020-01" db="EMBL/GenBank/DDBJ databases">
        <authorList>
            <person name="Campanaro S."/>
        </authorList>
    </citation>
    <scope>NUCLEOTIDE SEQUENCE</scope>
    <source>
        <strain evidence="7">AS01afH2WH_6</strain>
    </source>
</reference>
<dbReference type="GO" id="GO:0030170">
    <property type="term" value="F:pyridoxal phosphate binding"/>
    <property type="evidence" value="ECO:0007669"/>
    <property type="project" value="InterPro"/>
</dbReference>
<feature type="domain" description="HTH gntR-type" evidence="6">
    <location>
        <begin position="23"/>
        <end position="91"/>
    </location>
</feature>
<dbReference type="InterPro" id="IPR015421">
    <property type="entry name" value="PyrdxlP-dep_Trfase_major"/>
</dbReference>
<dbReference type="PANTHER" id="PTHR46577">
    <property type="entry name" value="HTH-TYPE TRANSCRIPTIONAL REGULATORY PROTEIN GABR"/>
    <property type="match status" value="1"/>
</dbReference>
<protein>
    <submittedName>
        <fullName evidence="7">Aminotransferase class I/II-fold pyridoxal phosphate-dependent enzyme</fullName>
    </submittedName>
</protein>
<dbReference type="Gene3D" id="1.10.10.10">
    <property type="entry name" value="Winged helix-like DNA-binding domain superfamily/Winged helix DNA-binding domain"/>
    <property type="match status" value="1"/>
</dbReference>
<name>A0A971CYA1_9BIFI</name>
<dbReference type="InterPro" id="IPR000524">
    <property type="entry name" value="Tscrpt_reg_HTH_GntR"/>
</dbReference>
<sequence length="476" mass="52723">MRTQHDDCALDTILEALPKSGATITSNTIKTTLIELLERQSLQTNQRMPTVRILSSRLGVSYGMISTIYHQLGVAGYLMMRGRRGTFVLSRNNDWTNLRQPSSNSEDGTVLQDLSLGTPDISLLPGINRFLIMQGQRTAYIGSYDESSILSPLAELFRSNWPYPVQALTVVSGAMDGIERVLRICEAEGSVILLENPTYPPIIHLVQQCGATAVGIEMDEFGVTPSSLESAIDDCHAQHRRISAIILQPRAQNPTGTTTTPERLHRLADVIMERYPNGGKQRRPLIIEDDHSGSISTAMAMSMGAFIPDETVRIQSFSKTHGPDLRLAALSGPETIVESLIRERKLGVGWVSKLLQELLYMMLADSRTNAQILRARREYESRRSMLRDALHREGVDLPEGDGLNMWLPVHDEDAAFDYLLAKGIKVRRGSDFIVGRDSHGRHGSEAVPEHIRITIAGIKAEQIAQTAPLLQEAAEQ</sequence>
<dbReference type="PANTHER" id="PTHR46577:SF1">
    <property type="entry name" value="HTH-TYPE TRANSCRIPTIONAL REGULATORY PROTEIN GABR"/>
    <property type="match status" value="1"/>
</dbReference>
<dbReference type="InterPro" id="IPR036390">
    <property type="entry name" value="WH_DNA-bd_sf"/>
</dbReference>
<evidence type="ECO:0000259" key="6">
    <source>
        <dbReference type="PROSITE" id="PS50949"/>
    </source>
</evidence>
<dbReference type="GO" id="GO:0003677">
    <property type="term" value="F:DNA binding"/>
    <property type="evidence" value="ECO:0007669"/>
    <property type="project" value="UniProtKB-KW"/>
</dbReference>
<evidence type="ECO:0000256" key="5">
    <source>
        <dbReference type="ARBA" id="ARBA00023163"/>
    </source>
</evidence>
<dbReference type="Gene3D" id="3.90.1150.10">
    <property type="entry name" value="Aspartate Aminotransferase, domain 1"/>
    <property type="match status" value="1"/>
</dbReference>
<dbReference type="GO" id="GO:0003700">
    <property type="term" value="F:DNA-binding transcription factor activity"/>
    <property type="evidence" value="ECO:0007669"/>
    <property type="project" value="InterPro"/>
</dbReference>
<keyword evidence="7" id="KW-0032">Aminotransferase</keyword>
<dbReference type="InterPro" id="IPR015424">
    <property type="entry name" value="PyrdxlP-dep_Trfase"/>
</dbReference>
<comment type="similarity">
    <text evidence="1">In the C-terminal section; belongs to the class-I pyridoxal-phosphate-dependent aminotransferase family.</text>
</comment>
<dbReference type="CDD" id="cd00609">
    <property type="entry name" value="AAT_like"/>
    <property type="match status" value="1"/>
</dbReference>
<keyword evidence="4" id="KW-0238">DNA-binding</keyword>
<evidence type="ECO:0000256" key="2">
    <source>
        <dbReference type="ARBA" id="ARBA00022898"/>
    </source>
</evidence>